<dbReference type="Proteomes" id="UP000027931">
    <property type="component" value="Unassembled WGS sequence"/>
</dbReference>
<dbReference type="AlphaFoldDB" id="A0A074MEL6"/>
<evidence type="ECO:0000256" key="1">
    <source>
        <dbReference type="SAM" id="MobiDB-lite"/>
    </source>
</evidence>
<name>A0A074MEL6_9BACL</name>
<gene>
    <name evidence="2" type="ORF">EL26_05585</name>
</gene>
<evidence type="ECO:0000313" key="2">
    <source>
        <dbReference type="EMBL" id="KEO84237.1"/>
    </source>
</evidence>
<reference evidence="2 3" key="1">
    <citation type="journal article" date="2013" name="Int. J. Syst. Evol. Microbiol.">
        <title>Tumebacillus flagellatus sp. nov., an alpha-amylase/pullulanase-producing bacterium isolated from cassava wastewater.</title>
        <authorList>
            <person name="Wang Q."/>
            <person name="Xie N."/>
            <person name="Qin Y."/>
            <person name="Shen N."/>
            <person name="Zhu J."/>
            <person name="Mi H."/>
            <person name="Huang R."/>
        </authorList>
    </citation>
    <scope>NUCLEOTIDE SEQUENCE [LARGE SCALE GENOMIC DNA]</scope>
    <source>
        <strain evidence="2 3">GST4</strain>
    </source>
</reference>
<protein>
    <submittedName>
        <fullName evidence="2">Uncharacterized protein</fullName>
    </submittedName>
</protein>
<sequence length="88" mass="10189">MNFDTFLKLTKHAASILQHDSFHEMSRMIHRGVKRRLGDPPRPNGQTPTLPPQQPQPKKLQDYLTPENYNAVRQVVKTLASFHNKSKQ</sequence>
<organism evidence="2 3">
    <name type="scientific">Tumebacillus flagellatus</name>
    <dbReference type="NCBI Taxonomy" id="1157490"/>
    <lineage>
        <taxon>Bacteria</taxon>
        <taxon>Bacillati</taxon>
        <taxon>Bacillota</taxon>
        <taxon>Bacilli</taxon>
        <taxon>Bacillales</taxon>
        <taxon>Alicyclobacillaceae</taxon>
        <taxon>Tumebacillus</taxon>
    </lineage>
</organism>
<keyword evidence="3" id="KW-1185">Reference proteome</keyword>
<accession>A0A074MEL6</accession>
<proteinExistence type="predicted"/>
<comment type="caution">
    <text evidence="2">The sequence shown here is derived from an EMBL/GenBank/DDBJ whole genome shotgun (WGS) entry which is preliminary data.</text>
</comment>
<dbReference type="EMBL" id="JMIR01000005">
    <property type="protein sequence ID" value="KEO84237.1"/>
    <property type="molecule type" value="Genomic_DNA"/>
</dbReference>
<feature type="region of interest" description="Disordered" evidence="1">
    <location>
        <begin position="31"/>
        <end position="61"/>
    </location>
</feature>
<evidence type="ECO:0000313" key="3">
    <source>
        <dbReference type="Proteomes" id="UP000027931"/>
    </source>
</evidence>